<evidence type="ECO:0000256" key="3">
    <source>
        <dbReference type="ARBA" id="ARBA00022833"/>
    </source>
</evidence>
<dbReference type="OrthoDB" id="7312725at2759"/>
<dbReference type="Pfam" id="PF05485">
    <property type="entry name" value="THAP"/>
    <property type="match status" value="1"/>
</dbReference>
<accession>A0A8J9VM35</accession>
<dbReference type="SUPFAM" id="SSF57716">
    <property type="entry name" value="Glucocorticoid receptor-like (DNA-binding domain)"/>
    <property type="match status" value="1"/>
</dbReference>
<dbReference type="AlphaFoldDB" id="A0A8J9VM35"/>
<proteinExistence type="predicted"/>
<feature type="domain" description="THAP-type" evidence="5">
    <location>
        <begin position="19"/>
        <end position="76"/>
    </location>
</feature>
<keyword evidence="7" id="KW-1185">Reference proteome</keyword>
<evidence type="ECO:0000256" key="4">
    <source>
        <dbReference type="ARBA" id="ARBA00023125"/>
    </source>
</evidence>
<dbReference type="InterPro" id="IPR006612">
    <property type="entry name" value="THAP_Znf"/>
</dbReference>
<evidence type="ECO:0000313" key="6">
    <source>
        <dbReference type="EMBL" id="CAH0725428.1"/>
    </source>
</evidence>
<dbReference type="GO" id="GO:0008270">
    <property type="term" value="F:zinc ion binding"/>
    <property type="evidence" value="ECO:0007669"/>
    <property type="project" value="UniProtKB-KW"/>
</dbReference>
<dbReference type="GO" id="GO:0003677">
    <property type="term" value="F:DNA binding"/>
    <property type="evidence" value="ECO:0007669"/>
    <property type="project" value="UniProtKB-KW"/>
</dbReference>
<evidence type="ECO:0000259" key="5">
    <source>
        <dbReference type="Pfam" id="PF05485"/>
    </source>
</evidence>
<keyword evidence="1" id="KW-0479">Metal-binding</keyword>
<keyword evidence="4" id="KW-0238">DNA-binding</keyword>
<reference evidence="6" key="1">
    <citation type="submission" date="2021-12" db="EMBL/GenBank/DDBJ databases">
        <authorList>
            <person name="Martin H S."/>
        </authorList>
    </citation>
    <scope>NUCLEOTIDE SEQUENCE</scope>
</reference>
<evidence type="ECO:0000313" key="7">
    <source>
        <dbReference type="Proteomes" id="UP000838878"/>
    </source>
</evidence>
<feature type="non-terminal residue" evidence="6">
    <location>
        <position position="84"/>
    </location>
</feature>
<sequence>MTYGRVLTGVRISADRKMWSKCRLPTNILIRDEWVAAIRPSRNDPQWQPSSSVVCSDHFDEKDMYDTQRELRRIHRTGYPKRVF</sequence>
<dbReference type="EMBL" id="OV170225">
    <property type="protein sequence ID" value="CAH0725428.1"/>
    <property type="molecule type" value="Genomic_DNA"/>
</dbReference>
<keyword evidence="2" id="KW-0863">Zinc-finger</keyword>
<evidence type="ECO:0000256" key="2">
    <source>
        <dbReference type="ARBA" id="ARBA00022771"/>
    </source>
</evidence>
<gene>
    <name evidence="6" type="ORF">BINO364_LOCUS11015</name>
</gene>
<organism evidence="6 7">
    <name type="scientific">Brenthis ino</name>
    <name type="common">lesser marbled fritillary</name>
    <dbReference type="NCBI Taxonomy" id="405034"/>
    <lineage>
        <taxon>Eukaryota</taxon>
        <taxon>Metazoa</taxon>
        <taxon>Ecdysozoa</taxon>
        <taxon>Arthropoda</taxon>
        <taxon>Hexapoda</taxon>
        <taxon>Insecta</taxon>
        <taxon>Pterygota</taxon>
        <taxon>Neoptera</taxon>
        <taxon>Endopterygota</taxon>
        <taxon>Lepidoptera</taxon>
        <taxon>Glossata</taxon>
        <taxon>Ditrysia</taxon>
        <taxon>Papilionoidea</taxon>
        <taxon>Nymphalidae</taxon>
        <taxon>Heliconiinae</taxon>
        <taxon>Argynnini</taxon>
        <taxon>Brenthis</taxon>
    </lineage>
</organism>
<name>A0A8J9VM35_9NEOP</name>
<dbReference type="Proteomes" id="UP000838878">
    <property type="component" value="Chromosome 5"/>
</dbReference>
<protein>
    <recommendedName>
        <fullName evidence="5">THAP-type domain-containing protein</fullName>
    </recommendedName>
</protein>
<evidence type="ECO:0000256" key="1">
    <source>
        <dbReference type="ARBA" id="ARBA00022723"/>
    </source>
</evidence>
<keyword evidence="3" id="KW-0862">Zinc</keyword>